<feature type="transmembrane region" description="Helical" evidence="1">
    <location>
        <begin position="236"/>
        <end position="257"/>
    </location>
</feature>
<feature type="transmembrane region" description="Helical" evidence="1">
    <location>
        <begin position="35"/>
        <end position="56"/>
    </location>
</feature>
<feature type="transmembrane region" description="Helical" evidence="1">
    <location>
        <begin position="419"/>
        <end position="437"/>
    </location>
</feature>
<keyword evidence="3" id="KW-0012">Acyltransferase</keyword>
<evidence type="ECO:0000313" key="3">
    <source>
        <dbReference type="EMBL" id="SLN59451.1"/>
    </source>
</evidence>
<name>A0A1Y5TFV3_9RHOB</name>
<gene>
    <name evidence="3" type="ORF">PEL8287_03215</name>
</gene>
<feature type="transmembrane region" description="Helical" evidence="1">
    <location>
        <begin position="321"/>
        <end position="345"/>
    </location>
</feature>
<dbReference type="RefSeq" id="WP_085893432.1">
    <property type="nucleotide sequence ID" value="NZ_FWFL01000009.1"/>
</dbReference>
<feature type="transmembrane region" description="Helical" evidence="1">
    <location>
        <begin position="277"/>
        <end position="301"/>
    </location>
</feature>
<keyword evidence="1" id="KW-1133">Transmembrane helix</keyword>
<dbReference type="Pfam" id="PF01757">
    <property type="entry name" value="Acyl_transf_3"/>
    <property type="match status" value="1"/>
</dbReference>
<dbReference type="EMBL" id="FWFL01000009">
    <property type="protein sequence ID" value="SLN59451.1"/>
    <property type="molecule type" value="Genomic_DNA"/>
</dbReference>
<reference evidence="3 4" key="1">
    <citation type="submission" date="2017-03" db="EMBL/GenBank/DDBJ databases">
        <authorList>
            <person name="Afonso C.L."/>
            <person name="Miller P.J."/>
            <person name="Scott M.A."/>
            <person name="Spackman E."/>
            <person name="Goraichik I."/>
            <person name="Dimitrov K.M."/>
            <person name="Suarez D.L."/>
            <person name="Swayne D.E."/>
        </authorList>
    </citation>
    <scope>NUCLEOTIDE SEQUENCE [LARGE SCALE GENOMIC DNA]</scope>
    <source>
        <strain evidence="3 4">CECT 8287</strain>
    </source>
</reference>
<keyword evidence="1" id="KW-0472">Membrane</keyword>
<dbReference type="Proteomes" id="UP000193827">
    <property type="component" value="Unassembled WGS sequence"/>
</dbReference>
<proteinExistence type="predicted"/>
<evidence type="ECO:0000259" key="2">
    <source>
        <dbReference type="Pfam" id="PF01757"/>
    </source>
</evidence>
<feature type="transmembrane region" description="Helical" evidence="1">
    <location>
        <begin position="357"/>
        <end position="375"/>
    </location>
</feature>
<feature type="transmembrane region" description="Helical" evidence="1">
    <location>
        <begin position="395"/>
        <end position="413"/>
    </location>
</feature>
<sequence length="440" mass="48344">MNDVLPEDQMPKGMLAAARWAAERTPANRNRAVDLYRAIAIMFVILGHWLLVAAVVRNDGVNLIILLAEQRWTHYATWLFQVMPVFFFVGGFSNSLSWASARRDPEKTRTWASTRLTRLLKPTVPVVLVWAMAAFIANRMGVSPDLIGAASQAALVPIWFLAVYIIITMAVPITAALWNRFGILSVALLAAGAILVDTIAFGMDLQWLRWANYGFVWLAVHQLGYWWHVAERPKTWAFVFIALGLAWLYMLIVHYGFPVAMVSVPGAEMSNTRPPTTAMLAVGCVQIGVILLLTGPASKWLQNTRPWSWVILLNQMIMTIYLWHMTAMIAVVGVTVLLGGIGLGVEPGTGQWWALRPLWLGLYIAVLAPLVLTFVRFEAGSRATNGNQPGSWQAFLGALVTCAGLIMMALGGIGADNLFGVSWIAVGLVVAGVVMATKRF</sequence>
<dbReference type="AlphaFoldDB" id="A0A1Y5TFV3"/>
<feature type="transmembrane region" description="Helical" evidence="1">
    <location>
        <begin position="183"/>
        <end position="201"/>
    </location>
</feature>
<feature type="transmembrane region" description="Helical" evidence="1">
    <location>
        <begin position="119"/>
        <end position="137"/>
    </location>
</feature>
<keyword evidence="1" id="KW-0812">Transmembrane</keyword>
<evidence type="ECO:0000256" key="1">
    <source>
        <dbReference type="SAM" id="Phobius"/>
    </source>
</evidence>
<feature type="transmembrane region" description="Helical" evidence="1">
    <location>
        <begin position="76"/>
        <end position="98"/>
    </location>
</feature>
<keyword evidence="4" id="KW-1185">Reference proteome</keyword>
<protein>
    <submittedName>
        <fullName evidence="3">Acyltransferase family protein</fullName>
    </submittedName>
</protein>
<accession>A0A1Y5TFV3</accession>
<dbReference type="GO" id="GO:0016747">
    <property type="term" value="F:acyltransferase activity, transferring groups other than amino-acyl groups"/>
    <property type="evidence" value="ECO:0007669"/>
    <property type="project" value="InterPro"/>
</dbReference>
<evidence type="ECO:0000313" key="4">
    <source>
        <dbReference type="Proteomes" id="UP000193827"/>
    </source>
</evidence>
<feature type="transmembrane region" description="Helical" evidence="1">
    <location>
        <begin position="149"/>
        <end position="171"/>
    </location>
</feature>
<feature type="domain" description="Acyltransferase 3" evidence="2">
    <location>
        <begin position="31"/>
        <end position="368"/>
    </location>
</feature>
<dbReference type="InterPro" id="IPR002656">
    <property type="entry name" value="Acyl_transf_3_dom"/>
</dbReference>
<dbReference type="OrthoDB" id="8206682at2"/>
<organism evidence="3 4">
    <name type="scientific">Roseovarius litorisediminis</name>
    <dbReference type="NCBI Taxonomy" id="1312363"/>
    <lineage>
        <taxon>Bacteria</taxon>
        <taxon>Pseudomonadati</taxon>
        <taxon>Pseudomonadota</taxon>
        <taxon>Alphaproteobacteria</taxon>
        <taxon>Rhodobacterales</taxon>
        <taxon>Roseobacteraceae</taxon>
        <taxon>Roseovarius</taxon>
    </lineage>
</organism>
<feature type="transmembrane region" description="Helical" evidence="1">
    <location>
        <begin position="207"/>
        <end position="227"/>
    </location>
</feature>
<keyword evidence="3" id="KW-0808">Transferase</keyword>